<evidence type="ECO:0000313" key="3">
    <source>
        <dbReference type="EMBL" id="KYJ87620.1"/>
    </source>
</evidence>
<gene>
    <name evidence="3" type="ORF">AS592_10995</name>
</gene>
<feature type="transmembrane region" description="Helical" evidence="1">
    <location>
        <begin position="304"/>
        <end position="327"/>
    </location>
</feature>
<keyword evidence="4" id="KW-1185">Reference proteome</keyword>
<dbReference type="InterPro" id="IPR002645">
    <property type="entry name" value="STAS_dom"/>
</dbReference>
<protein>
    <submittedName>
        <fullName evidence="3">ABC transporter permease</fullName>
    </submittedName>
</protein>
<keyword evidence="1" id="KW-0812">Transmembrane</keyword>
<comment type="caution">
    <text evidence="1">Lacks conserved residue(s) required for the propagation of feature annotation.</text>
</comment>
<feature type="transmembrane region" description="Helical" evidence="1">
    <location>
        <begin position="248"/>
        <end position="267"/>
    </location>
</feature>
<dbReference type="GO" id="GO:0005548">
    <property type="term" value="F:phospholipid transporter activity"/>
    <property type="evidence" value="ECO:0007669"/>
    <property type="project" value="TreeGrafter"/>
</dbReference>
<dbReference type="GO" id="GO:0043190">
    <property type="term" value="C:ATP-binding cassette (ABC) transporter complex"/>
    <property type="evidence" value="ECO:0007669"/>
    <property type="project" value="InterPro"/>
</dbReference>
<feature type="domain" description="STAS" evidence="2">
    <location>
        <begin position="4"/>
        <end position="79"/>
    </location>
</feature>
<keyword evidence="1" id="KW-0472">Membrane</keyword>
<evidence type="ECO:0000256" key="1">
    <source>
        <dbReference type="RuleBase" id="RU362044"/>
    </source>
</evidence>
<accession>A0A151CJA7</accession>
<evidence type="ECO:0000313" key="4">
    <source>
        <dbReference type="Proteomes" id="UP000075359"/>
    </source>
</evidence>
<comment type="similarity">
    <text evidence="1">Belongs to the MlaE permease family.</text>
</comment>
<dbReference type="Pfam" id="PF02405">
    <property type="entry name" value="MlaE"/>
    <property type="match status" value="1"/>
</dbReference>
<dbReference type="InterPro" id="IPR036513">
    <property type="entry name" value="STAS_dom_sf"/>
</dbReference>
<dbReference type="NCBIfam" id="TIGR00056">
    <property type="entry name" value="MlaE family lipid ABC transporter permease subunit"/>
    <property type="match status" value="1"/>
</dbReference>
<dbReference type="EMBL" id="LNKT01000001">
    <property type="protein sequence ID" value="KYJ87620.1"/>
    <property type="molecule type" value="Genomic_DNA"/>
</dbReference>
<dbReference type="PROSITE" id="PS50801">
    <property type="entry name" value="STAS"/>
    <property type="match status" value="1"/>
</dbReference>
<dbReference type="Proteomes" id="UP000075359">
    <property type="component" value="Unassembled WGS sequence"/>
</dbReference>
<keyword evidence="1" id="KW-1133">Transmembrane helix</keyword>
<sequence>MNMEYIVIREDQHQITIVAQGEWTLSTVQEIERVLQRVPLKKRIVWDLSGVDEFDSAGVLLFIEYFEYFKKKTEVEVRGYTSSQKEMYDLLIGHMVEPVPERKSSFLEELGESTVEVLRDIKDFITFLGHLFSTLFHAVFNPKNIRLKEMVYHIHHSGFNALVIIGLTSFLVGMVIAYQGAVQLAKFGADIFIVDTVGISIVRELGPMITAIVIAGRSGSAYTAEIGAMKITEEIAAMRTMGFDPYNFLVLPRIFALMISLPLLIFFSDMMGIFGGMVASQMQLNISMAQFVDRLYEVLELKHYVLGMIKGPVFAFVIAAVGCFRGFQVSDNTESLGLHTTASVVNSIFLVIAFDALFSVIYTELDL</sequence>
<dbReference type="SUPFAM" id="SSF52091">
    <property type="entry name" value="SpoIIaa-like"/>
    <property type="match status" value="1"/>
</dbReference>
<reference evidence="3 4" key="1">
    <citation type="submission" date="2015-11" db="EMBL/GenBank/DDBJ databases">
        <title>Draft genome of Sulfurovum riftiae 1812E, a member of the Epsilonproteobacteria isolated from the tube of the deep-sea hydrothermal vent tubewom Riftia pachyptila.</title>
        <authorList>
            <person name="Vetriani C."/>
            <person name="Giovannelli D."/>
        </authorList>
    </citation>
    <scope>NUCLEOTIDE SEQUENCE [LARGE SCALE GENOMIC DNA]</scope>
    <source>
        <strain evidence="3 4">1812E</strain>
    </source>
</reference>
<dbReference type="OrthoDB" id="9805022at2"/>
<comment type="caution">
    <text evidence="3">The sequence shown here is derived from an EMBL/GenBank/DDBJ whole genome shotgun (WGS) entry which is preliminary data.</text>
</comment>
<name>A0A151CJA7_9BACT</name>
<dbReference type="Gene3D" id="3.30.750.24">
    <property type="entry name" value="STAS domain"/>
    <property type="match status" value="1"/>
</dbReference>
<dbReference type="PANTHER" id="PTHR30188:SF3">
    <property type="entry name" value="ABC TRANSPORTER PERMEASE"/>
    <property type="match status" value="1"/>
</dbReference>
<evidence type="ECO:0000259" key="2">
    <source>
        <dbReference type="PROSITE" id="PS50801"/>
    </source>
</evidence>
<dbReference type="STRING" id="1630136.AS592_10995"/>
<dbReference type="InterPro" id="IPR030802">
    <property type="entry name" value="Permease_MalE"/>
</dbReference>
<proteinExistence type="inferred from homology"/>
<feature type="transmembrane region" description="Helical" evidence="1">
    <location>
        <begin position="160"/>
        <end position="178"/>
    </location>
</feature>
<dbReference type="AlphaFoldDB" id="A0A151CJA7"/>
<organism evidence="3 4">
    <name type="scientific">Sulfurovum riftiae</name>
    <dbReference type="NCBI Taxonomy" id="1630136"/>
    <lineage>
        <taxon>Bacteria</taxon>
        <taxon>Pseudomonadati</taxon>
        <taxon>Campylobacterota</taxon>
        <taxon>Epsilonproteobacteria</taxon>
        <taxon>Campylobacterales</taxon>
        <taxon>Sulfurovaceae</taxon>
        <taxon>Sulfurovum</taxon>
    </lineage>
</organism>
<dbReference type="PANTHER" id="PTHR30188">
    <property type="entry name" value="ABC TRANSPORTER PERMEASE PROTEIN-RELATED"/>
    <property type="match status" value="1"/>
</dbReference>
<feature type="transmembrane region" description="Helical" evidence="1">
    <location>
        <begin position="347"/>
        <end position="365"/>
    </location>
</feature>
<dbReference type="InterPro" id="IPR003453">
    <property type="entry name" value="ABC_MlaE_roteobac"/>
</dbReference>